<dbReference type="InterPro" id="IPR025110">
    <property type="entry name" value="AMP-bd_C"/>
</dbReference>
<evidence type="ECO:0000313" key="4">
    <source>
        <dbReference type="EMBL" id="UON91782.1"/>
    </source>
</evidence>
<keyword evidence="4" id="KW-0436">Ligase</keyword>
<dbReference type="RefSeq" id="WP_227902795.1">
    <property type="nucleotide sequence ID" value="NZ_CP094984.1"/>
</dbReference>
<dbReference type="Pfam" id="PF00501">
    <property type="entry name" value="AMP-binding"/>
    <property type="match status" value="1"/>
</dbReference>
<dbReference type="InterPro" id="IPR042099">
    <property type="entry name" value="ANL_N_sf"/>
</dbReference>
<evidence type="ECO:0000259" key="1">
    <source>
        <dbReference type="Pfam" id="PF00501"/>
    </source>
</evidence>
<feature type="domain" description="AMP-dependent synthetase/ligase" evidence="1">
    <location>
        <begin position="37"/>
        <end position="426"/>
    </location>
</feature>
<keyword evidence="5" id="KW-1185">Reference proteome</keyword>
<protein>
    <submittedName>
        <fullName evidence="3">AMP-binding protein</fullName>
    </submittedName>
    <submittedName>
        <fullName evidence="4">Long-chain-fatty-acid--CoA ligase</fullName>
    </submittedName>
</protein>
<evidence type="ECO:0000259" key="2">
    <source>
        <dbReference type="Pfam" id="PF13193"/>
    </source>
</evidence>
<dbReference type="NCBIfam" id="NF004114">
    <property type="entry name" value="PRK05605.1"/>
    <property type="match status" value="1"/>
</dbReference>
<dbReference type="GO" id="GO:0016878">
    <property type="term" value="F:acid-thiol ligase activity"/>
    <property type="evidence" value="ECO:0007669"/>
    <property type="project" value="UniProtKB-ARBA"/>
</dbReference>
<evidence type="ECO:0000313" key="3">
    <source>
        <dbReference type="EMBL" id="MCC3272355.1"/>
    </source>
</evidence>
<gene>
    <name evidence="3" type="ORF">LJ755_06370</name>
    <name evidence="4" type="ORF">MUK71_14545</name>
</gene>
<accession>A0A9X1M7T6</accession>
<dbReference type="CDD" id="cd05936">
    <property type="entry name" value="FC-FACS_FadD_like"/>
    <property type="match status" value="1"/>
</dbReference>
<feature type="domain" description="AMP-binding enzyme C-terminal" evidence="2">
    <location>
        <begin position="477"/>
        <end position="552"/>
    </location>
</feature>
<organism evidence="3 6">
    <name type="scientific">Arthrobacter zhangbolii</name>
    <dbReference type="NCBI Taxonomy" id="2886936"/>
    <lineage>
        <taxon>Bacteria</taxon>
        <taxon>Bacillati</taxon>
        <taxon>Actinomycetota</taxon>
        <taxon>Actinomycetes</taxon>
        <taxon>Micrococcales</taxon>
        <taxon>Micrococcaceae</taxon>
        <taxon>Arthrobacter</taxon>
    </lineage>
</organism>
<dbReference type="Proteomes" id="UP000829758">
    <property type="component" value="Chromosome"/>
</dbReference>
<dbReference type="Gene3D" id="3.40.50.12780">
    <property type="entry name" value="N-terminal domain of ligase-like"/>
    <property type="match status" value="1"/>
</dbReference>
<evidence type="ECO:0000313" key="6">
    <source>
        <dbReference type="Proteomes" id="UP001155145"/>
    </source>
</evidence>
<dbReference type="Proteomes" id="UP001155145">
    <property type="component" value="Unassembled WGS sequence"/>
</dbReference>
<dbReference type="InterPro" id="IPR000873">
    <property type="entry name" value="AMP-dep_synth/lig_dom"/>
</dbReference>
<dbReference type="Pfam" id="PF13193">
    <property type="entry name" value="AMP-binding_C"/>
    <property type="match status" value="1"/>
</dbReference>
<name>A0A9X1M7T6_9MICC</name>
<dbReference type="InterPro" id="IPR020845">
    <property type="entry name" value="AMP-binding_CS"/>
</dbReference>
<dbReference type="InterPro" id="IPR045851">
    <property type="entry name" value="AMP-bd_C_sf"/>
</dbReference>
<proteinExistence type="predicted"/>
<evidence type="ECO:0000313" key="5">
    <source>
        <dbReference type="Proteomes" id="UP000829758"/>
    </source>
</evidence>
<dbReference type="PROSITE" id="PS00455">
    <property type="entry name" value="AMP_BINDING"/>
    <property type="match status" value="1"/>
</dbReference>
<dbReference type="AlphaFoldDB" id="A0A9X1M7T6"/>
<dbReference type="SUPFAM" id="SSF56801">
    <property type="entry name" value="Acetyl-CoA synthetase-like"/>
    <property type="match status" value="1"/>
</dbReference>
<dbReference type="PANTHER" id="PTHR43767">
    <property type="entry name" value="LONG-CHAIN-FATTY-ACID--COA LIGASE"/>
    <property type="match status" value="1"/>
</dbReference>
<dbReference type="EMBL" id="CP094984">
    <property type="protein sequence ID" value="UON91782.1"/>
    <property type="molecule type" value="Genomic_DNA"/>
</dbReference>
<dbReference type="InterPro" id="IPR050237">
    <property type="entry name" value="ATP-dep_AMP-bd_enzyme"/>
</dbReference>
<dbReference type="EMBL" id="JAJFZT010000003">
    <property type="protein sequence ID" value="MCC3272355.1"/>
    <property type="molecule type" value="Genomic_DNA"/>
</dbReference>
<dbReference type="PANTHER" id="PTHR43767:SF1">
    <property type="entry name" value="NONRIBOSOMAL PEPTIDE SYNTHASE PES1 (EUROFUNG)-RELATED"/>
    <property type="match status" value="1"/>
</dbReference>
<reference evidence="3" key="1">
    <citation type="submission" date="2021-10" db="EMBL/GenBank/DDBJ databases">
        <title>Novel species in genus Arthrobacter.</title>
        <authorList>
            <person name="Liu Y."/>
        </authorList>
    </citation>
    <scope>NUCLEOTIDE SEQUENCE</scope>
    <source>
        <strain evidence="5">zg-Y462</strain>
        <strain evidence="3">Zg-Y462</strain>
    </source>
</reference>
<dbReference type="Gene3D" id="3.30.300.30">
    <property type="match status" value="1"/>
</dbReference>
<sequence>MSAAAESVSEPLWVKNYQSGVPAQIDLPTESLTAMMEDAVDRFGSKVALEFFGAETTYKELGDRINRAAEGLRRLGVRKGHRVAVILPNCPQYLIAFYAVLRLGAVVVGHNPLYTERELRHQFENHGAKVAIVWDKVVEKVQDFPDDVAVDTIVAVNITKAMPRLKRMALTLPLPSVRRTRQGLTAKTENTLAWEELLDTAPLAKDHPRPKVTDLAALQYTSGTTGVPKGVMLTHFNLRSNALQGKAWMHGAQEGKEVIYGVLPMFHAFGLTLYLTFSVLTGSRLVLFPKFDVDLVMTAAKKSKPTVFCAVPPIYEKTALESKKRGVDLSTIRYAISGAMTLPAATVQLWEEVSGGLLVEGYGLTESSPVALGNPFAPSRRNGTIGVPFPSTEMRVVDPEAPENDVDPGTPGELLIRGPQVFAGYWNNPEGSAEVLLDGGWLRTGDIVTVDEDGFVKVVDRRKELIITGGFNVSPTEVEEVLRTHQLILDAAVVGLPRADGGEQVVAAVVLQEGAELDEAALRAYCRERLTPYKVPRKILAIEELPKSMLGKVLRRQVRDSLLKDA</sequence>